<evidence type="ECO:0000313" key="1">
    <source>
        <dbReference type="EMBL" id="CAL1397212.1"/>
    </source>
</evidence>
<proteinExistence type="predicted"/>
<dbReference type="Proteomes" id="UP001497516">
    <property type="component" value="Chromosome 6"/>
</dbReference>
<accession>A0AAV2FGT9</accession>
<keyword evidence="2" id="KW-1185">Reference proteome</keyword>
<protein>
    <submittedName>
        <fullName evidence="1">Uncharacterized protein</fullName>
    </submittedName>
</protein>
<sequence length="72" mass="7729">MVSRVERVVEARLAREDDDGVCGGVGKAVAAAAFQSAIDREIDLERREGDGRWQVGVAIWTGTGLKTGNRTV</sequence>
<dbReference type="AlphaFoldDB" id="A0AAV2FGT9"/>
<name>A0AAV2FGT9_9ROSI</name>
<gene>
    <name evidence="1" type="ORF">LTRI10_LOCUS37530</name>
</gene>
<dbReference type="EMBL" id="OZ034819">
    <property type="protein sequence ID" value="CAL1397212.1"/>
    <property type="molecule type" value="Genomic_DNA"/>
</dbReference>
<reference evidence="1 2" key="1">
    <citation type="submission" date="2024-04" db="EMBL/GenBank/DDBJ databases">
        <authorList>
            <person name="Fracassetti M."/>
        </authorList>
    </citation>
    <scope>NUCLEOTIDE SEQUENCE [LARGE SCALE GENOMIC DNA]</scope>
</reference>
<organism evidence="1 2">
    <name type="scientific">Linum trigynum</name>
    <dbReference type="NCBI Taxonomy" id="586398"/>
    <lineage>
        <taxon>Eukaryota</taxon>
        <taxon>Viridiplantae</taxon>
        <taxon>Streptophyta</taxon>
        <taxon>Embryophyta</taxon>
        <taxon>Tracheophyta</taxon>
        <taxon>Spermatophyta</taxon>
        <taxon>Magnoliopsida</taxon>
        <taxon>eudicotyledons</taxon>
        <taxon>Gunneridae</taxon>
        <taxon>Pentapetalae</taxon>
        <taxon>rosids</taxon>
        <taxon>fabids</taxon>
        <taxon>Malpighiales</taxon>
        <taxon>Linaceae</taxon>
        <taxon>Linum</taxon>
    </lineage>
</organism>
<evidence type="ECO:0000313" key="2">
    <source>
        <dbReference type="Proteomes" id="UP001497516"/>
    </source>
</evidence>